<dbReference type="GO" id="GO:0055130">
    <property type="term" value="P:D-alanine catabolic process"/>
    <property type="evidence" value="ECO:0007669"/>
    <property type="project" value="TreeGrafter"/>
</dbReference>
<evidence type="ECO:0000256" key="1">
    <source>
        <dbReference type="ARBA" id="ARBA00009410"/>
    </source>
</evidence>
<evidence type="ECO:0000313" key="5">
    <source>
        <dbReference type="Proteomes" id="UP000645257"/>
    </source>
</evidence>
<feature type="domain" description="FAD dependent oxidoreductase" evidence="3">
    <location>
        <begin position="2"/>
        <end position="402"/>
    </location>
</feature>
<dbReference type="Gene3D" id="3.30.9.10">
    <property type="entry name" value="D-Amino Acid Oxidase, subunit A, domain 2"/>
    <property type="match status" value="1"/>
</dbReference>
<evidence type="ECO:0000256" key="2">
    <source>
        <dbReference type="ARBA" id="ARBA00023002"/>
    </source>
</evidence>
<accession>A0A918P648</accession>
<evidence type="ECO:0000313" key="4">
    <source>
        <dbReference type="EMBL" id="GGY26070.1"/>
    </source>
</evidence>
<dbReference type="RefSeq" id="WP_189536207.1">
    <property type="nucleotide sequence ID" value="NZ_BMYX01000022.1"/>
</dbReference>
<dbReference type="InterPro" id="IPR006076">
    <property type="entry name" value="FAD-dep_OxRdtase"/>
</dbReference>
<evidence type="ECO:0000259" key="3">
    <source>
        <dbReference type="Pfam" id="PF01266"/>
    </source>
</evidence>
<dbReference type="GO" id="GO:0005737">
    <property type="term" value="C:cytoplasm"/>
    <property type="evidence" value="ECO:0007669"/>
    <property type="project" value="TreeGrafter"/>
</dbReference>
<reference evidence="4" key="2">
    <citation type="submission" date="2020-09" db="EMBL/GenBank/DDBJ databases">
        <authorList>
            <person name="Sun Q."/>
            <person name="Kim S."/>
        </authorList>
    </citation>
    <scope>NUCLEOTIDE SEQUENCE</scope>
    <source>
        <strain evidence="4">KCTC 32182</strain>
    </source>
</reference>
<keyword evidence="2" id="KW-0560">Oxidoreductase</keyword>
<proteinExistence type="inferred from homology"/>
<dbReference type="SUPFAM" id="SSF51905">
    <property type="entry name" value="FAD/NAD(P)-binding domain"/>
    <property type="match status" value="1"/>
</dbReference>
<dbReference type="EMBL" id="BMYX01000022">
    <property type="protein sequence ID" value="GGY26070.1"/>
    <property type="molecule type" value="Genomic_DNA"/>
</dbReference>
<keyword evidence="5" id="KW-1185">Reference proteome</keyword>
<protein>
    <submittedName>
        <fullName evidence="4">D-amino acid dehydrogenase small subunit</fullName>
    </submittedName>
</protein>
<comment type="similarity">
    <text evidence="1">Belongs to the DadA oxidoreductase family.</text>
</comment>
<dbReference type="AlphaFoldDB" id="A0A918P648"/>
<sequence>MKILVLGAGVVGVSTAWFLARQGHEVVVVDRAAGAARETSFANGGQISVGQSEPWANPSAPWKVLKWLLRDDAPLLFRLKLDPAQWEWGLRFLGECLPGRWQRNMAQMVALGSFSQEAYREIAGHAGLDFDHAKAGIMTLFSTQRELDEGAQRCARLAELGIERRLVSREEMVAIEPALACLAPTLAGGAWCPGDESGDVHRFTTGLAESAARMGVSFLFQTRVNALLPEGGRITGVSVTGPDGHYRILTADRYVLAAGSYSPQLAATAGLRLPVYPAKGYSATVPVSGDGSSAPVVSLTDESHKLVFSRLGQRLRIAGTAELAGYSPTLNTRRCQALLTRARQCFPDAAQWECAEFWSGLRPATPGNVPLIGATRYGDLYLNTGHGTLGFTEGPGSGKALAMLIDGRDPGIDFDFLGMKQ</sequence>
<dbReference type="Gene3D" id="3.50.50.60">
    <property type="entry name" value="FAD/NAD(P)-binding domain"/>
    <property type="match status" value="2"/>
</dbReference>
<comment type="caution">
    <text evidence="4">The sequence shown here is derived from an EMBL/GenBank/DDBJ whole genome shotgun (WGS) entry which is preliminary data.</text>
</comment>
<dbReference type="Proteomes" id="UP000645257">
    <property type="component" value="Unassembled WGS sequence"/>
</dbReference>
<dbReference type="GO" id="GO:0005886">
    <property type="term" value="C:plasma membrane"/>
    <property type="evidence" value="ECO:0007669"/>
    <property type="project" value="TreeGrafter"/>
</dbReference>
<dbReference type="NCBIfam" id="NF001933">
    <property type="entry name" value="PRK00711.1"/>
    <property type="match status" value="1"/>
</dbReference>
<dbReference type="Pfam" id="PF01266">
    <property type="entry name" value="DAO"/>
    <property type="match status" value="1"/>
</dbReference>
<dbReference type="GO" id="GO:0008718">
    <property type="term" value="F:D-amino-acid dehydrogenase activity"/>
    <property type="evidence" value="ECO:0007669"/>
    <property type="project" value="TreeGrafter"/>
</dbReference>
<reference evidence="4" key="1">
    <citation type="journal article" date="2014" name="Int. J. Syst. Evol. Microbiol.">
        <title>Complete genome sequence of Corynebacterium casei LMG S-19264T (=DSM 44701T), isolated from a smear-ripened cheese.</title>
        <authorList>
            <consortium name="US DOE Joint Genome Institute (JGI-PGF)"/>
            <person name="Walter F."/>
            <person name="Albersmeier A."/>
            <person name="Kalinowski J."/>
            <person name="Ruckert C."/>
        </authorList>
    </citation>
    <scope>NUCLEOTIDE SEQUENCE</scope>
    <source>
        <strain evidence="4">KCTC 32182</strain>
    </source>
</reference>
<dbReference type="InterPro" id="IPR036188">
    <property type="entry name" value="FAD/NAD-bd_sf"/>
</dbReference>
<organism evidence="4 5">
    <name type="scientific">Paludibacterium paludis</name>
    <dbReference type="NCBI Taxonomy" id="1225769"/>
    <lineage>
        <taxon>Bacteria</taxon>
        <taxon>Pseudomonadati</taxon>
        <taxon>Pseudomonadota</taxon>
        <taxon>Betaproteobacteria</taxon>
        <taxon>Neisseriales</taxon>
        <taxon>Chromobacteriaceae</taxon>
        <taxon>Paludibacterium</taxon>
    </lineage>
</organism>
<name>A0A918P648_9NEIS</name>
<dbReference type="SUPFAM" id="SSF54373">
    <property type="entry name" value="FAD-linked reductases, C-terminal domain"/>
    <property type="match status" value="1"/>
</dbReference>
<dbReference type="PANTHER" id="PTHR13847">
    <property type="entry name" value="SARCOSINE DEHYDROGENASE-RELATED"/>
    <property type="match status" value="1"/>
</dbReference>
<gene>
    <name evidence="4" type="primary">dadA</name>
    <name evidence="4" type="ORF">GCM10011289_32110</name>
</gene>
<dbReference type="PANTHER" id="PTHR13847:SF280">
    <property type="entry name" value="D-AMINO ACID DEHYDROGENASE"/>
    <property type="match status" value="1"/>
</dbReference>